<accession>A0A8J3AKA7</accession>
<dbReference type="PROSITE" id="PS51257">
    <property type="entry name" value="PROKAR_LIPOPROTEIN"/>
    <property type="match status" value="1"/>
</dbReference>
<name>A0A8J3AKA7_9BIFI</name>
<keyword evidence="1" id="KW-0732">Signal</keyword>
<reference evidence="3" key="2">
    <citation type="submission" date="2020-09" db="EMBL/GenBank/DDBJ databases">
        <authorList>
            <person name="Sun Q."/>
            <person name="Sedlacek I."/>
        </authorList>
    </citation>
    <scope>NUCLEOTIDE SEQUENCE</scope>
    <source>
        <strain evidence="3">CCM 8606</strain>
    </source>
</reference>
<feature type="signal peptide" evidence="1">
    <location>
        <begin position="1"/>
        <end position="24"/>
    </location>
</feature>
<gene>
    <name evidence="3" type="ORF">GCM10007377_14910</name>
</gene>
<proteinExistence type="predicted"/>
<evidence type="ECO:0000259" key="2">
    <source>
        <dbReference type="Pfam" id="PF26366"/>
    </source>
</evidence>
<comment type="caution">
    <text evidence="3">The sequence shown here is derived from an EMBL/GenBank/DDBJ whole genome shotgun (WGS) entry which is preliminary data.</text>
</comment>
<dbReference type="AlphaFoldDB" id="A0A8J3AKA7"/>
<feature type="domain" description="DUF8094" evidence="2">
    <location>
        <begin position="40"/>
        <end position="329"/>
    </location>
</feature>
<evidence type="ECO:0000256" key="1">
    <source>
        <dbReference type="SAM" id="SignalP"/>
    </source>
</evidence>
<keyword evidence="4" id="KW-1185">Reference proteome</keyword>
<protein>
    <recommendedName>
        <fullName evidence="2">DUF8094 domain-containing protein</fullName>
    </recommendedName>
</protein>
<sequence length="333" mass="36001">MSNRMPIRICAAVCSAGLAIAALAGCGNPVPTVKVSSDGPTPVLTQVQEEKIRQRILQTLQQADEAKNPETLKQVLSGPELEVRTSQLTIAQKTNKIDSHSVIPKDTSQVVITTTASWPRAIFTITTTTDDQQSQRLLVLRQDNARSNYTLWGLVRLLQGAKMPAFEIPTIGSAAATADDKGLVATPKEAVQQYADVLQNGDTSKYAKNFDDDQFRKDLQTLTQTVQQGIEANKGTQTQTFTPTDDIQVMRSADGGDLVVARINSEWVRNAGEGRESLPASDSEKALFGDAKATSSMKVSYVNVLALYVPKDGSNQKIRVVGAERQVTAVVAQ</sequence>
<evidence type="ECO:0000313" key="4">
    <source>
        <dbReference type="Proteomes" id="UP000619536"/>
    </source>
</evidence>
<dbReference type="Proteomes" id="UP000619536">
    <property type="component" value="Unassembled WGS sequence"/>
</dbReference>
<feature type="chain" id="PRO_5038476237" description="DUF8094 domain-containing protein" evidence="1">
    <location>
        <begin position="25"/>
        <end position="333"/>
    </location>
</feature>
<reference evidence="3" key="1">
    <citation type="journal article" date="2014" name="Int. J. Syst. Evol. Microbiol.">
        <title>Complete genome sequence of Corynebacterium casei LMG S-19264T (=DSM 44701T), isolated from a smear-ripened cheese.</title>
        <authorList>
            <consortium name="US DOE Joint Genome Institute (JGI-PGF)"/>
            <person name="Walter F."/>
            <person name="Albersmeier A."/>
            <person name="Kalinowski J."/>
            <person name="Ruckert C."/>
        </authorList>
    </citation>
    <scope>NUCLEOTIDE SEQUENCE</scope>
    <source>
        <strain evidence="3">CCM 8606</strain>
    </source>
</reference>
<dbReference type="RefSeq" id="WP_188355657.1">
    <property type="nucleotide sequence ID" value="NZ_BMDH01000005.1"/>
</dbReference>
<dbReference type="EMBL" id="BMDH01000005">
    <property type="protein sequence ID" value="GGI15239.1"/>
    <property type="molecule type" value="Genomic_DNA"/>
</dbReference>
<dbReference type="InterPro" id="IPR058407">
    <property type="entry name" value="DUF8094"/>
</dbReference>
<dbReference type="Pfam" id="PF26366">
    <property type="entry name" value="DUF8094"/>
    <property type="match status" value="1"/>
</dbReference>
<organism evidence="3 4">
    <name type="scientific">Galliscardovia ingluviei</name>
    <dbReference type="NCBI Taxonomy" id="1769422"/>
    <lineage>
        <taxon>Bacteria</taxon>
        <taxon>Bacillati</taxon>
        <taxon>Actinomycetota</taxon>
        <taxon>Actinomycetes</taxon>
        <taxon>Bifidobacteriales</taxon>
        <taxon>Bifidobacteriaceae</taxon>
        <taxon>Galliscardovia</taxon>
    </lineage>
</organism>
<evidence type="ECO:0000313" key="3">
    <source>
        <dbReference type="EMBL" id="GGI15239.1"/>
    </source>
</evidence>